<protein>
    <submittedName>
        <fullName evidence="4">Tfp pilus assembly protein PilF</fullName>
    </submittedName>
</protein>
<dbReference type="InterPro" id="IPR019734">
    <property type="entry name" value="TPR_rpt"/>
</dbReference>
<comment type="caution">
    <text evidence="4">The sequence shown here is derived from an EMBL/GenBank/DDBJ whole genome shotgun (WGS) entry which is preliminary data.</text>
</comment>
<keyword evidence="5" id="KW-1185">Reference proteome</keyword>
<proteinExistence type="predicted"/>
<evidence type="ECO:0000313" key="5">
    <source>
        <dbReference type="Proteomes" id="UP000734218"/>
    </source>
</evidence>
<organism evidence="4 5">
    <name type="scientific">Sphingomonas jejuensis</name>
    <dbReference type="NCBI Taxonomy" id="904715"/>
    <lineage>
        <taxon>Bacteria</taxon>
        <taxon>Pseudomonadati</taxon>
        <taxon>Pseudomonadota</taxon>
        <taxon>Alphaproteobacteria</taxon>
        <taxon>Sphingomonadales</taxon>
        <taxon>Sphingomonadaceae</taxon>
        <taxon>Sphingomonas</taxon>
    </lineage>
</organism>
<evidence type="ECO:0000256" key="2">
    <source>
        <dbReference type="SAM" id="MobiDB-lite"/>
    </source>
</evidence>
<dbReference type="SUPFAM" id="SSF48452">
    <property type="entry name" value="TPR-like"/>
    <property type="match status" value="1"/>
</dbReference>
<keyword evidence="1" id="KW-0802">TPR repeat</keyword>
<feature type="chain" id="PRO_5045224642" evidence="3">
    <location>
        <begin position="21"/>
        <end position="177"/>
    </location>
</feature>
<evidence type="ECO:0000256" key="1">
    <source>
        <dbReference type="PROSITE-ProRule" id="PRU00339"/>
    </source>
</evidence>
<feature type="signal peptide" evidence="3">
    <location>
        <begin position="1"/>
        <end position="20"/>
    </location>
</feature>
<gene>
    <name evidence="4" type="ORF">GGR88_000806</name>
</gene>
<dbReference type="InterPro" id="IPR011990">
    <property type="entry name" value="TPR-like_helical_dom_sf"/>
</dbReference>
<name>A0ABX0XKL8_9SPHN</name>
<dbReference type="Gene3D" id="1.25.40.10">
    <property type="entry name" value="Tetratricopeptide repeat domain"/>
    <property type="match status" value="1"/>
</dbReference>
<feature type="repeat" description="TPR" evidence="1">
    <location>
        <begin position="68"/>
        <end position="101"/>
    </location>
</feature>
<dbReference type="EMBL" id="JAATJE010000001">
    <property type="protein sequence ID" value="NJC33332.1"/>
    <property type="molecule type" value="Genomic_DNA"/>
</dbReference>
<feature type="repeat" description="TPR" evidence="1">
    <location>
        <begin position="34"/>
        <end position="67"/>
    </location>
</feature>
<accession>A0ABX0XKL8</accession>
<dbReference type="PROSITE" id="PS50005">
    <property type="entry name" value="TPR"/>
    <property type="match status" value="2"/>
</dbReference>
<dbReference type="Proteomes" id="UP000734218">
    <property type="component" value="Unassembled WGS sequence"/>
</dbReference>
<evidence type="ECO:0000256" key="3">
    <source>
        <dbReference type="SAM" id="SignalP"/>
    </source>
</evidence>
<evidence type="ECO:0000313" key="4">
    <source>
        <dbReference type="EMBL" id="NJC33332.1"/>
    </source>
</evidence>
<reference evidence="4 5" key="1">
    <citation type="submission" date="2020-03" db="EMBL/GenBank/DDBJ databases">
        <title>Genomic Encyclopedia of Type Strains, Phase IV (KMG-IV): sequencing the most valuable type-strain genomes for metagenomic binning, comparative biology and taxonomic classification.</title>
        <authorList>
            <person name="Goeker M."/>
        </authorList>
    </citation>
    <scope>NUCLEOTIDE SEQUENCE [LARGE SCALE GENOMIC DNA]</scope>
    <source>
        <strain evidence="4 5">DSM 27651</strain>
    </source>
</reference>
<dbReference type="Pfam" id="PF13432">
    <property type="entry name" value="TPR_16"/>
    <property type="match status" value="1"/>
</dbReference>
<dbReference type="SMART" id="SM00028">
    <property type="entry name" value="TPR"/>
    <property type="match status" value="2"/>
</dbReference>
<sequence>MRFTPAALALSLLLVTVSSAGLGQRPDDEIDPRSVALVERGRVAQRAGNLAEANGLYETALAVDPRNRTAFIALAEVARRQELPGKAIRLYRDALRLEPNDVRALAGQGQAMVQKGAVERARANLARVRTLCTAPCSEATALQAAITAGPPARVVSAQANPSAPPPGAETQTRAPQN</sequence>
<keyword evidence="3" id="KW-0732">Signal</keyword>
<feature type="region of interest" description="Disordered" evidence="2">
    <location>
        <begin position="153"/>
        <end position="177"/>
    </location>
</feature>